<dbReference type="GeneID" id="28845536"/>
<reference evidence="2 3" key="1">
    <citation type="journal article" date="2016" name="PLoS Pathog.">
        <title>Biosynthesis of antibiotic leucinostatins in bio-control fungus Purpureocillium lilacinum and their inhibition on phytophthora revealed by genome mining.</title>
        <authorList>
            <person name="Wang G."/>
            <person name="Liu Z."/>
            <person name="Lin R."/>
            <person name="Li E."/>
            <person name="Mao Z."/>
            <person name="Ling J."/>
            <person name="Yang Y."/>
            <person name="Yin W.B."/>
            <person name="Xie B."/>
        </authorList>
    </citation>
    <scope>NUCLEOTIDE SEQUENCE [LARGE SCALE GENOMIC DNA]</scope>
    <source>
        <strain evidence="2">170</strain>
    </source>
</reference>
<evidence type="ECO:0008006" key="4">
    <source>
        <dbReference type="Google" id="ProtNLM"/>
    </source>
</evidence>
<accession>A0A179GA14</accession>
<organism evidence="2 3">
    <name type="scientific">Pochonia chlamydosporia 170</name>
    <dbReference type="NCBI Taxonomy" id="1380566"/>
    <lineage>
        <taxon>Eukaryota</taxon>
        <taxon>Fungi</taxon>
        <taxon>Dikarya</taxon>
        <taxon>Ascomycota</taxon>
        <taxon>Pezizomycotina</taxon>
        <taxon>Sordariomycetes</taxon>
        <taxon>Hypocreomycetidae</taxon>
        <taxon>Hypocreales</taxon>
        <taxon>Clavicipitaceae</taxon>
        <taxon>Pochonia</taxon>
    </lineage>
</organism>
<feature type="compositionally biased region" description="Pro residues" evidence="1">
    <location>
        <begin position="104"/>
        <end position="125"/>
    </location>
</feature>
<sequence length="752" mass="84888">MAEEDRALQEEKAKLEEARRDAERFQQEEKAKLEQLTREGELQAQRDREDAQRLATQYQAEYDAELNNASQAFEGLRIENREQRMTTQQEIPRDNTQYGQDGQPLPPPPPRPETYMQVPPPPPRPTSRAQNEGTSTTAPSAHQPVESTMNPPISSVSSTNQYQPASSDGARVIPVQVSTHGDAATPQPHACGITPIVECCNTAVSFPLDWFAHSSAHSFTICSRCYVDHIHDSPFRSEFTVKRSLEGESRYCMFAAPRVTENLWPQSLSSNNLSNVLDYMKDRQNLPACPEKQLQQKRNRYVSEDIPGTTICEACFEDYLRHTPFSSRFKLQQGETVGEQWYCDFSVWFVRRTLDDNVKTGTWEKFCDDVKARLQMPECPKLVNTLISQRGWYIASRGPPGLQVCHTCFCDYFFGTPAASFFAAGTPEGPNGTAICVMGHLNLLLPTMRASSKEDWEIFWTAMDQLGANPICSGTGTTNAVWFTTKNNPADFLICGACMGSIATALGGARHFILKPGTSRSDTFICNFNTSKSRWQQFLQNFSEVLLTGRPDSLEQAAETWASVPSCPRYDRKKPGNRKWWGWDDLHICEECYIAFAKGTKFEAQFPMKALFVEKSRICDLYSPRMRALYTEACQEDTLPALLEFAHKRRLIFLETIPQCEEILMAQFMKAQHAEMLGITGSFYKAMGGAQAAINGYDYNVGNAQVGYGWKNETEFTGAMYDHQMRQVAGEVGNGGPVMMIRLLEERWKQVE</sequence>
<protein>
    <recommendedName>
        <fullName evidence="4">Integral membrane protein</fullName>
    </recommendedName>
</protein>
<feature type="region of interest" description="Disordered" evidence="1">
    <location>
        <begin position="1"/>
        <end position="53"/>
    </location>
</feature>
<gene>
    <name evidence="2" type="ORF">VFPPC_01771</name>
</gene>
<dbReference type="STRING" id="1380566.A0A179GA14"/>
<feature type="compositionally biased region" description="Polar residues" evidence="1">
    <location>
        <begin position="85"/>
        <end position="100"/>
    </location>
</feature>
<dbReference type="AlphaFoldDB" id="A0A179GA14"/>
<comment type="caution">
    <text evidence="2">The sequence shown here is derived from an EMBL/GenBank/DDBJ whole genome shotgun (WGS) entry which is preliminary data.</text>
</comment>
<evidence type="ECO:0000313" key="3">
    <source>
        <dbReference type="Proteomes" id="UP000078397"/>
    </source>
</evidence>
<feature type="compositionally biased region" description="Polar residues" evidence="1">
    <location>
        <begin position="127"/>
        <end position="166"/>
    </location>
</feature>
<dbReference type="KEGG" id="pchm:VFPPC_01771"/>
<keyword evidence="3" id="KW-1185">Reference proteome</keyword>
<name>A0A179GA14_METCM</name>
<feature type="compositionally biased region" description="Basic and acidic residues" evidence="1">
    <location>
        <begin position="1"/>
        <end position="52"/>
    </location>
</feature>
<dbReference type="Proteomes" id="UP000078397">
    <property type="component" value="Unassembled WGS sequence"/>
</dbReference>
<evidence type="ECO:0000256" key="1">
    <source>
        <dbReference type="SAM" id="MobiDB-lite"/>
    </source>
</evidence>
<dbReference type="RefSeq" id="XP_018150306.2">
    <property type="nucleotide sequence ID" value="XM_018281542.2"/>
</dbReference>
<dbReference type="EMBL" id="LSBJ02000001">
    <property type="protein sequence ID" value="OAQ74223.2"/>
    <property type="molecule type" value="Genomic_DNA"/>
</dbReference>
<evidence type="ECO:0000313" key="2">
    <source>
        <dbReference type="EMBL" id="OAQ74223.2"/>
    </source>
</evidence>
<feature type="region of interest" description="Disordered" evidence="1">
    <location>
        <begin position="73"/>
        <end position="166"/>
    </location>
</feature>
<proteinExistence type="predicted"/>
<dbReference type="OrthoDB" id="5324692at2759"/>